<gene>
    <name evidence="1" type="ORF">UW37_C0027G0006</name>
</gene>
<protein>
    <submittedName>
        <fullName evidence="1">Uncharacterized protein</fullName>
    </submittedName>
</protein>
<organism evidence="1 2">
    <name type="scientific">Candidatus Gottesmanbacteria bacterium GW2011_GWA2_44_17</name>
    <dbReference type="NCBI Taxonomy" id="1618444"/>
    <lineage>
        <taxon>Bacteria</taxon>
        <taxon>Candidatus Gottesmaniibacteriota</taxon>
    </lineage>
</organism>
<reference evidence="1 2" key="1">
    <citation type="journal article" date="2015" name="Nature">
        <title>rRNA introns, odd ribosomes, and small enigmatic genomes across a large radiation of phyla.</title>
        <authorList>
            <person name="Brown C.T."/>
            <person name="Hug L.A."/>
            <person name="Thomas B.C."/>
            <person name="Sharon I."/>
            <person name="Castelle C.J."/>
            <person name="Singh A."/>
            <person name="Wilkins M.J."/>
            <person name="Williams K.H."/>
            <person name="Banfield J.F."/>
        </authorList>
    </citation>
    <scope>NUCLEOTIDE SEQUENCE [LARGE SCALE GENOMIC DNA]</scope>
</reference>
<evidence type="ECO:0000313" key="2">
    <source>
        <dbReference type="Proteomes" id="UP000034063"/>
    </source>
</evidence>
<accession>A0A0G1HI76</accession>
<comment type="caution">
    <text evidence="1">The sequence shown here is derived from an EMBL/GenBank/DDBJ whole genome shotgun (WGS) entry which is preliminary data.</text>
</comment>
<sequence>MKMPERIQDAVNDYLPNLFPPSPETQSTQGALQRQTERFITAKLLKGEIPQKVFFEYMEAFLPRIRL</sequence>
<proteinExistence type="predicted"/>
<evidence type="ECO:0000313" key="1">
    <source>
        <dbReference type="EMBL" id="KKT46268.1"/>
    </source>
</evidence>
<name>A0A0G1HI76_9BACT</name>
<dbReference type="Proteomes" id="UP000034063">
    <property type="component" value="Unassembled WGS sequence"/>
</dbReference>
<dbReference type="AlphaFoldDB" id="A0A0G1HI76"/>
<dbReference type="EMBL" id="LCIB01000027">
    <property type="protein sequence ID" value="KKT46268.1"/>
    <property type="molecule type" value="Genomic_DNA"/>
</dbReference>